<name>A1T3J7_MYCVP</name>
<dbReference type="InterPro" id="IPR012675">
    <property type="entry name" value="Beta-grasp_dom_sf"/>
</dbReference>
<gene>
    <name evidence="2" type="ordered locus">Mvan_0909</name>
</gene>
<dbReference type="InterPro" id="IPR001041">
    <property type="entry name" value="2Fe-2S_ferredoxin-type"/>
</dbReference>
<dbReference type="PROSITE" id="PS51085">
    <property type="entry name" value="2FE2S_FER_2"/>
    <property type="match status" value="1"/>
</dbReference>
<accession>A1T3J7</accession>
<dbReference type="HOGENOM" id="CLU_082632_5_2_11"/>
<dbReference type="CDD" id="cd00207">
    <property type="entry name" value="fer2"/>
    <property type="match status" value="1"/>
</dbReference>
<dbReference type="eggNOG" id="COG0633">
    <property type="taxonomic scope" value="Bacteria"/>
</dbReference>
<reference evidence="2" key="1">
    <citation type="submission" date="2006-12" db="EMBL/GenBank/DDBJ databases">
        <title>Complete sequence of Mycobacterium vanbaalenii PYR-1.</title>
        <authorList>
            <consortium name="US DOE Joint Genome Institute"/>
            <person name="Copeland A."/>
            <person name="Lucas S."/>
            <person name="Lapidus A."/>
            <person name="Barry K."/>
            <person name="Detter J.C."/>
            <person name="Glavina del Rio T."/>
            <person name="Hammon N."/>
            <person name="Israni S."/>
            <person name="Dalin E."/>
            <person name="Tice H."/>
            <person name="Pitluck S."/>
            <person name="Singan V."/>
            <person name="Schmutz J."/>
            <person name="Larimer F."/>
            <person name="Land M."/>
            <person name="Hauser L."/>
            <person name="Kyrpides N."/>
            <person name="Anderson I.J."/>
            <person name="Miller C."/>
            <person name="Richardson P."/>
        </authorList>
    </citation>
    <scope>NUCLEOTIDE SEQUENCE [LARGE SCALE GENOMIC DNA]</scope>
    <source>
        <strain evidence="2">PYR-1</strain>
    </source>
</reference>
<feature type="domain" description="2Fe-2S ferredoxin-type" evidence="1">
    <location>
        <begin position="13"/>
        <end position="111"/>
    </location>
</feature>
<organism evidence="2 3">
    <name type="scientific">Mycolicibacterium vanbaalenii (strain DSM 7251 / JCM 13017 / BCRC 16820 / KCTC 9966 / NRRL B-24157 / PYR-1)</name>
    <name type="common">Mycobacterium vanbaalenii</name>
    <dbReference type="NCBI Taxonomy" id="350058"/>
    <lineage>
        <taxon>Bacteria</taxon>
        <taxon>Bacillati</taxon>
        <taxon>Actinomycetota</taxon>
        <taxon>Actinomycetes</taxon>
        <taxon>Mycobacteriales</taxon>
        <taxon>Mycobacteriaceae</taxon>
        <taxon>Mycolicibacterium</taxon>
    </lineage>
</organism>
<proteinExistence type="predicted"/>
<dbReference type="KEGG" id="mva:Mvan_0909"/>
<dbReference type="SUPFAM" id="SSF54292">
    <property type="entry name" value="2Fe-2S ferredoxin-like"/>
    <property type="match status" value="1"/>
</dbReference>
<evidence type="ECO:0000313" key="2">
    <source>
        <dbReference type="EMBL" id="ABM11747.1"/>
    </source>
</evidence>
<dbReference type="EMBL" id="CP000511">
    <property type="protein sequence ID" value="ABM11747.1"/>
    <property type="molecule type" value="Genomic_DNA"/>
</dbReference>
<evidence type="ECO:0000313" key="3">
    <source>
        <dbReference type="Proteomes" id="UP000009159"/>
    </source>
</evidence>
<evidence type="ECO:0000259" key="1">
    <source>
        <dbReference type="PROSITE" id="PS51085"/>
    </source>
</evidence>
<protein>
    <submittedName>
        <fullName evidence="2">Ferredoxin</fullName>
    </submittedName>
</protein>
<dbReference type="InterPro" id="IPR036010">
    <property type="entry name" value="2Fe-2S_ferredoxin-like_sf"/>
</dbReference>
<keyword evidence="3" id="KW-1185">Reference proteome</keyword>
<dbReference type="STRING" id="350058.Mvan_0909"/>
<dbReference type="Proteomes" id="UP000009159">
    <property type="component" value="Chromosome"/>
</dbReference>
<dbReference type="Pfam" id="PF00111">
    <property type="entry name" value="Fer2"/>
    <property type="match status" value="1"/>
</dbReference>
<dbReference type="Gene3D" id="3.10.20.30">
    <property type="match status" value="1"/>
</dbReference>
<dbReference type="AlphaFoldDB" id="A1T3J7"/>
<dbReference type="GO" id="GO:0051536">
    <property type="term" value="F:iron-sulfur cluster binding"/>
    <property type="evidence" value="ECO:0007669"/>
    <property type="project" value="InterPro"/>
</dbReference>
<sequence length="113" mass="12114">MKARGPATTTRTHSVVVEPRGIVIEVNEGETIMAAAERSGYHWPTLCHGDATCSICWAEVTEGGQNLSAMEDDESATLGLLSPRLRATRDVRLACRAQVVGDVTVRKPGVRPA</sequence>